<dbReference type="PATRIC" id="fig|1033806.13.peg.2063"/>
<organism evidence="1 2">
    <name type="scientific">Halorhabdus tiamatea SARL4B</name>
    <dbReference type="NCBI Taxonomy" id="1033806"/>
    <lineage>
        <taxon>Archaea</taxon>
        <taxon>Methanobacteriati</taxon>
        <taxon>Methanobacteriota</taxon>
        <taxon>Stenosarchaea group</taxon>
        <taxon>Halobacteria</taxon>
        <taxon>Halobacteriales</taxon>
        <taxon>Haloarculaceae</taxon>
        <taxon>Halorhabdus</taxon>
    </lineage>
</organism>
<dbReference type="eggNOG" id="arCOG03129">
    <property type="taxonomic scope" value="Archaea"/>
</dbReference>
<accession>U2E0S9</accession>
<dbReference type="Proteomes" id="UP000003861">
    <property type="component" value="Unassembled WGS sequence"/>
</dbReference>
<reference evidence="1 2" key="1">
    <citation type="journal article" date="2011" name="J. Bacteriol.">
        <title>Genome sequence of Halorhabdus tiamatea, the first archaeon isolated from a deep-sea anoxic brine lake.</title>
        <authorList>
            <person name="Antunes A."/>
            <person name="Alam I."/>
            <person name="Bajic V.B."/>
            <person name="Stingl U."/>
        </authorList>
    </citation>
    <scope>NUCLEOTIDE SEQUENCE [LARGE SCALE GENOMIC DNA]</scope>
    <source>
        <strain evidence="1 2">SARL4B</strain>
    </source>
</reference>
<dbReference type="InterPro" id="IPR021246">
    <property type="entry name" value="DUF2797"/>
</dbReference>
<evidence type="ECO:0008006" key="3">
    <source>
        <dbReference type="Google" id="ProtNLM"/>
    </source>
</evidence>
<dbReference type="OrthoDB" id="45375at2157"/>
<sequence>MSKADGDRPKASRIPTAKRRYELSLVVQIVGYRPRVDEPARLLVSHDGDIQAEPLEPGVELTYTLEDRHCAGTIDDGTHISCDEPTAPYCSTHTDRWPCARCQGECDLPLASCREEHAIYLAAFAPAEFKVGVTRSWRLDTRLREQGADLAAHIRIVENGRIARQIEADIATSIGDSVRVDRKRRGLHRTVDTDAWETLLDDFEVLDRFDFEYGLDLADRPVPETLLSGTVRGTKGRMLVVERNKTAYGVDMRDLVGYEISQRETDRNLQASLGSFD</sequence>
<protein>
    <recommendedName>
        <fullName evidence="3">DUF2797 domain-containing protein</fullName>
    </recommendedName>
</protein>
<dbReference type="EMBL" id="AFNT02000028">
    <property type="protein sequence ID" value="ERJ05626.1"/>
    <property type="molecule type" value="Genomic_DNA"/>
</dbReference>
<evidence type="ECO:0000313" key="2">
    <source>
        <dbReference type="Proteomes" id="UP000003861"/>
    </source>
</evidence>
<dbReference type="Pfam" id="PF10977">
    <property type="entry name" value="DUF2797"/>
    <property type="match status" value="1"/>
</dbReference>
<comment type="caution">
    <text evidence="1">The sequence shown here is derived from an EMBL/GenBank/DDBJ whole genome shotgun (WGS) entry which is preliminary data.</text>
</comment>
<dbReference type="STRING" id="1033806.HTIA_0337"/>
<evidence type="ECO:0000313" key="1">
    <source>
        <dbReference type="EMBL" id="ERJ05626.1"/>
    </source>
</evidence>
<gene>
    <name evidence="1" type="ORF">HLRTI_002349</name>
</gene>
<name>U2E0S9_9EURY</name>
<proteinExistence type="predicted"/>
<dbReference type="AlphaFoldDB" id="U2E0S9"/>
<reference evidence="1 2" key="2">
    <citation type="journal article" date="2013" name="PLoS ONE">
        <title>INDIGO - INtegrated Data Warehouse of MIcrobial GenOmes with Examples from the Red Sea Extremophiles.</title>
        <authorList>
            <person name="Alam I."/>
            <person name="Antunes A."/>
            <person name="Kamau A.A."/>
            <person name="Ba Alawi W."/>
            <person name="Kalkatawi M."/>
            <person name="Stingl U."/>
            <person name="Bajic V.B."/>
        </authorList>
    </citation>
    <scope>NUCLEOTIDE SEQUENCE [LARGE SCALE GENOMIC DNA]</scope>
    <source>
        <strain evidence="1 2">SARL4B</strain>
    </source>
</reference>